<gene>
    <name evidence="16" type="ORF">RsTaC01_0104</name>
</gene>
<dbReference type="PROSITE" id="PS01278">
    <property type="entry name" value="MTTASE_RADICAL"/>
    <property type="match status" value="1"/>
</dbReference>
<dbReference type="NCBIfam" id="TIGR01574">
    <property type="entry name" value="miaB-methiolase"/>
    <property type="match status" value="1"/>
</dbReference>
<dbReference type="EMBL" id="AP027925">
    <property type="protein sequence ID" value="BED92398.1"/>
    <property type="molecule type" value="Genomic_DNA"/>
</dbReference>
<evidence type="ECO:0000256" key="5">
    <source>
        <dbReference type="ARBA" id="ARBA00022691"/>
    </source>
</evidence>
<dbReference type="AlphaFoldDB" id="A0AA48KXH0"/>
<evidence type="ECO:0000313" key="16">
    <source>
        <dbReference type="EMBL" id="BED92398.1"/>
    </source>
</evidence>
<dbReference type="NCBIfam" id="TIGR00089">
    <property type="entry name" value="MiaB/RimO family radical SAM methylthiotransferase"/>
    <property type="match status" value="1"/>
</dbReference>
<evidence type="ECO:0000259" key="15">
    <source>
        <dbReference type="PROSITE" id="PS51918"/>
    </source>
</evidence>
<dbReference type="SMART" id="SM00729">
    <property type="entry name" value="Elp3"/>
    <property type="match status" value="1"/>
</dbReference>
<evidence type="ECO:0000256" key="7">
    <source>
        <dbReference type="ARBA" id="ARBA00023004"/>
    </source>
</evidence>
<dbReference type="InterPro" id="IPR020612">
    <property type="entry name" value="Methylthiotransferase_CS"/>
</dbReference>
<evidence type="ECO:0000256" key="4">
    <source>
        <dbReference type="ARBA" id="ARBA00022679"/>
    </source>
</evidence>
<dbReference type="SFLD" id="SFLDS00029">
    <property type="entry name" value="Radical_SAM"/>
    <property type="match status" value="1"/>
</dbReference>
<dbReference type="Pfam" id="PF00919">
    <property type="entry name" value="UPF0004"/>
    <property type="match status" value="1"/>
</dbReference>
<keyword evidence="4" id="KW-0808">Transferase</keyword>
<dbReference type="InterPro" id="IPR038135">
    <property type="entry name" value="Methylthiotransferase_N_sf"/>
</dbReference>
<comment type="cofactor">
    <cofactor evidence="1">
        <name>[4Fe-4S] cluster</name>
        <dbReference type="ChEBI" id="CHEBI:49883"/>
    </cofactor>
</comment>
<evidence type="ECO:0000256" key="8">
    <source>
        <dbReference type="ARBA" id="ARBA00023014"/>
    </source>
</evidence>
<keyword evidence="5" id="KW-0949">S-adenosyl-L-methionine</keyword>
<feature type="domain" description="MTTase N-terminal" evidence="14">
    <location>
        <begin position="2"/>
        <end position="120"/>
    </location>
</feature>
<dbReference type="FunFam" id="3.40.50.12160:FF:000003">
    <property type="entry name" value="CDK5 regulatory subunit-associated protein 1"/>
    <property type="match status" value="1"/>
</dbReference>
<keyword evidence="8" id="KW-0411">Iron-sulfur</keyword>
<evidence type="ECO:0000256" key="1">
    <source>
        <dbReference type="ARBA" id="ARBA00001966"/>
    </source>
</evidence>
<dbReference type="SFLD" id="SFLDG01061">
    <property type="entry name" value="methylthiotransferase"/>
    <property type="match status" value="1"/>
</dbReference>
<sequence length="366" mass="42369">MYKVFVRTFGCQQNVSDSEKIKGMLEKLGFKFVSAEKEADLIIFNTCAVREHAQNRILGNIGILKKLKKEKPNLKIIICGCMSEQNYIKDQIKQSCVFVDLVLGVNYFKILPKILCNMFNLNNLNEDFCKHIVTRRDDNTKAWVSITNGCDNFCSYCIVPYVRGREKSKNSEDIVAEVEGLIKKGYKEITLLGQNVNSYGKNLLNKIDFSDLLVKLDNLKGEFNLNFMTSHPKDATKKLINTIADSKHISRTLHLPFQSGNNEILFKMNRNYTRESYLEIVNYAKIKIKNLKLTSDVIVGFPGETYEKFLDTLSLVRKVKFKKLFTFIFSPRKGTKAFEFEDKITYEEKSKWFSELLRVQSEIRNL</sequence>
<evidence type="ECO:0000256" key="3">
    <source>
        <dbReference type="ARBA" id="ARBA00022485"/>
    </source>
</evidence>
<dbReference type="KEGG" id="ptrh:RsTaC01_0104"/>
<dbReference type="Gene3D" id="3.80.30.20">
    <property type="entry name" value="tm_1862 like domain"/>
    <property type="match status" value="1"/>
</dbReference>
<dbReference type="InterPro" id="IPR007197">
    <property type="entry name" value="rSAM"/>
</dbReference>
<keyword evidence="3" id="KW-0004">4Fe-4S</keyword>
<reference evidence="16" key="1">
    <citation type="journal article" date="2023" name="ISME J.">
        <title>Emergence of putative energy parasites within Clostridia revealed by genome analysis of a novel endosymbiotic clade.</title>
        <authorList>
            <person name="Takahashi K."/>
            <person name="Kuwahara H."/>
            <person name="Horikawa Y."/>
            <person name="Izawa K."/>
            <person name="Kato D."/>
            <person name="Inagaki T."/>
            <person name="Yuki M."/>
            <person name="Ohkuma M."/>
            <person name="Hongoh Y."/>
        </authorList>
    </citation>
    <scope>NUCLEOTIDE SEQUENCE</scope>
    <source>
        <strain evidence="16">RsTa-C01</strain>
    </source>
</reference>
<dbReference type="GO" id="GO:0035597">
    <property type="term" value="F:tRNA-2-methylthio-N(6)-dimethylallyladenosine(37) synthase activity"/>
    <property type="evidence" value="ECO:0007669"/>
    <property type="project" value="UniProtKB-EC"/>
</dbReference>
<dbReference type="InterPro" id="IPR023404">
    <property type="entry name" value="rSAM_horseshoe"/>
</dbReference>
<dbReference type="GO" id="GO:0051539">
    <property type="term" value="F:4 iron, 4 sulfur cluster binding"/>
    <property type="evidence" value="ECO:0007669"/>
    <property type="project" value="UniProtKB-KW"/>
</dbReference>
<dbReference type="InterPro" id="IPR058240">
    <property type="entry name" value="rSAM_sf"/>
</dbReference>
<dbReference type="CDD" id="cd01335">
    <property type="entry name" value="Radical_SAM"/>
    <property type="match status" value="1"/>
</dbReference>
<dbReference type="PANTHER" id="PTHR43020">
    <property type="entry name" value="CDK5 REGULATORY SUBUNIT-ASSOCIATED PROTEIN 1"/>
    <property type="match status" value="1"/>
</dbReference>
<proteinExistence type="predicted"/>
<evidence type="ECO:0000259" key="14">
    <source>
        <dbReference type="PROSITE" id="PS51449"/>
    </source>
</evidence>
<dbReference type="PROSITE" id="PS51918">
    <property type="entry name" value="RADICAL_SAM"/>
    <property type="match status" value="1"/>
</dbReference>
<evidence type="ECO:0000256" key="11">
    <source>
        <dbReference type="ARBA" id="ARBA00068570"/>
    </source>
</evidence>
<comment type="function">
    <text evidence="2">Catalyzes the methylthiolation of N6-(dimethylallyl)adenosine (i(6)A), leading to the formation of 2-methylthio-N6-(dimethylallyl)adenosine (ms(2)i(6)A) at position 37 in tRNAs that read codons beginning with uridine.</text>
</comment>
<keyword evidence="7" id="KW-0408">Iron</keyword>
<dbReference type="InterPro" id="IPR006638">
    <property type="entry name" value="Elp3/MiaA/NifB-like_rSAM"/>
</dbReference>
<evidence type="ECO:0000256" key="2">
    <source>
        <dbReference type="ARBA" id="ARBA00003234"/>
    </source>
</evidence>
<evidence type="ECO:0000256" key="13">
    <source>
        <dbReference type="ARBA" id="ARBA00081141"/>
    </source>
</evidence>
<dbReference type="PROSITE" id="PS51449">
    <property type="entry name" value="MTTASE_N"/>
    <property type="match status" value="1"/>
</dbReference>
<dbReference type="FunFam" id="3.80.30.20:FF:000001">
    <property type="entry name" value="tRNA-2-methylthio-N(6)-dimethylallyladenosine synthase 2"/>
    <property type="match status" value="1"/>
</dbReference>
<comment type="catalytic activity">
    <reaction evidence="10">
        <text>N(6)-dimethylallyladenosine(37) in tRNA + (sulfur carrier)-SH + AH2 + 2 S-adenosyl-L-methionine = 2-methylsulfanyl-N(6)-dimethylallyladenosine(37) in tRNA + (sulfur carrier)-H + 5'-deoxyadenosine + L-methionine + A + S-adenosyl-L-homocysteine + 2 H(+)</text>
        <dbReference type="Rhea" id="RHEA:37067"/>
        <dbReference type="Rhea" id="RHEA-COMP:10375"/>
        <dbReference type="Rhea" id="RHEA-COMP:10376"/>
        <dbReference type="Rhea" id="RHEA-COMP:14737"/>
        <dbReference type="Rhea" id="RHEA-COMP:14739"/>
        <dbReference type="ChEBI" id="CHEBI:13193"/>
        <dbReference type="ChEBI" id="CHEBI:15378"/>
        <dbReference type="ChEBI" id="CHEBI:17319"/>
        <dbReference type="ChEBI" id="CHEBI:17499"/>
        <dbReference type="ChEBI" id="CHEBI:29917"/>
        <dbReference type="ChEBI" id="CHEBI:57844"/>
        <dbReference type="ChEBI" id="CHEBI:57856"/>
        <dbReference type="ChEBI" id="CHEBI:59789"/>
        <dbReference type="ChEBI" id="CHEBI:64428"/>
        <dbReference type="ChEBI" id="CHEBI:74415"/>
        <dbReference type="ChEBI" id="CHEBI:74417"/>
        <dbReference type="EC" id="2.8.4.3"/>
    </reaction>
</comment>
<dbReference type="SUPFAM" id="SSF102114">
    <property type="entry name" value="Radical SAM enzymes"/>
    <property type="match status" value="1"/>
</dbReference>
<dbReference type="Proteomes" id="UP001335720">
    <property type="component" value="Chromosome"/>
</dbReference>
<dbReference type="InterPro" id="IPR005839">
    <property type="entry name" value="Methylthiotransferase"/>
</dbReference>
<feature type="domain" description="Radical SAM core" evidence="15">
    <location>
        <begin position="136"/>
        <end position="366"/>
    </location>
</feature>
<dbReference type="Pfam" id="PF04055">
    <property type="entry name" value="Radical_SAM"/>
    <property type="match status" value="1"/>
</dbReference>
<dbReference type="PANTHER" id="PTHR43020:SF2">
    <property type="entry name" value="MITOCHONDRIAL TRNA METHYLTHIOTRANSFERASE CDK5RAP1"/>
    <property type="match status" value="1"/>
</dbReference>
<evidence type="ECO:0000256" key="6">
    <source>
        <dbReference type="ARBA" id="ARBA00022723"/>
    </source>
</evidence>
<accession>A0AA48KXH0</accession>
<dbReference type="GO" id="GO:0005829">
    <property type="term" value="C:cytosol"/>
    <property type="evidence" value="ECO:0007669"/>
    <property type="project" value="TreeGrafter"/>
</dbReference>
<dbReference type="InterPro" id="IPR013848">
    <property type="entry name" value="Methylthiotransferase_N"/>
</dbReference>
<evidence type="ECO:0000256" key="12">
    <source>
        <dbReference type="ARBA" id="ARBA00080698"/>
    </source>
</evidence>
<dbReference type="GO" id="GO:0046872">
    <property type="term" value="F:metal ion binding"/>
    <property type="evidence" value="ECO:0007669"/>
    <property type="project" value="UniProtKB-KW"/>
</dbReference>
<dbReference type="SFLD" id="SFLDG01082">
    <property type="entry name" value="B12-binding_domain_containing"/>
    <property type="match status" value="1"/>
</dbReference>
<dbReference type="Gene3D" id="3.40.50.12160">
    <property type="entry name" value="Methylthiotransferase, N-terminal domain"/>
    <property type="match status" value="1"/>
</dbReference>
<name>A0AA48KXH0_9FIRM</name>
<keyword evidence="6" id="KW-0479">Metal-binding</keyword>
<evidence type="ECO:0000256" key="9">
    <source>
        <dbReference type="ARBA" id="ARBA00033765"/>
    </source>
</evidence>
<protein>
    <recommendedName>
        <fullName evidence="11">tRNA-2-methylthio-N(6)-dimethylallyladenosine synthase</fullName>
        <ecNumber evidence="9">2.8.4.3</ecNumber>
    </recommendedName>
    <alternativeName>
        <fullName evidence="13">(Dimethylallyl)adenosine tRNA methylthiotransferase MiaB</fullName>
    </alternativeName>
    <alternativeName>
        <fullName evidence="12">tRNA-i(6)A37 methylthiotransferase</fullName>
    </alternativeName>
</protein>
<organism evidence="16">
    <name type="scientific">Candidatus Paraimprobicoccus trichonymphae</name>
    <dbReference type="NCBI Taxonomy" id="3033793"/>
    <lineage>
        <taxon>Bacteria</taxon>
        <taxon>Bacillati</taxon>
        <taxon>Bacillota</taxon>
        <taxon>Clostridia</taxon>
        <taxon>Candidatus Paraimprobicoccus</taxon>
    </lineage>
</organism>
<dbReference type="EC" id="2.8.4.3" evidence="9"/>
<evidence type="ECO:0000256" key="10">
    <source>
        <dbReference type="ARBA" id="ARBA00051425"/>
    </source>
</evidence>